<evidence type="ECO:0000256" key="3">
    <source>
        <dbReference type="PIRNR" id="PIRNR002070"/>
    </source>
</evidence>
<evidence type="ECO:0000313" key="4">
    <source>
        <dbReference type="EMBL" id="RXI25926.1"/>
    </source>
</evidence>
<dbReference type="PANTHER" id="PTHR10302:SF27">
    <property type="entry name" value="SINGLE-STRANDED DNA-BINDING PROTEIN"/>
    <property type="match status" value="1"/>
</dbReference>
<name>A0ABY0EJJ5_9BACT</name>
<organism evidence="4 5">
    <name type="scientific">Aliarcobacter skirrowii CCUG 10374</name>
    <dbReference type="NCBI Taxonomy" id="1032239"/>
    <lineage>
        <taxon>Bacteria</taxon>
        <taxon>Pseudomonadati</taxon>
        <taxon>Campylobacterota</taxon>
        <taxon>Epsilonproteobacteria</taxon>
        <taxon>Campylobacterales</taxon>
        <taxon>Arcobacteraceae</taxon>
        <taxon>Aliarcobacter</taxon>
    </lineage>
</organism>
<reference evidence="4 5" key="1">
    <citation type="submission" date="2017-09" db="EMBL/GenBank/DDBJ databases">
        <title>Genomics of the genus Arcobacter.</title>
        <authorList>
            <person name="Perez-Cataluna A."/>
            <person name="Figueras M.J."/>
            <person name="Salas-Masso N."/>
        </authorList>
    </citation>
    <scope>NUCLEOTIDE SEQUENCE [LARGE SCALE GENOMIC DNA]</scope>
    <source>
        <strain evidence="4 5">LMG 6621</strain>
    </source>
</reference>
<dbReference type="InterPro" id="IPR012340">
    <property type="entry name" value="NA-bd_OB-fold"/>
</dbReference>
<dbReference type="HAMAP" id="MF_00984">
    <property type="entry name" value="SSB"/>
    <property type="match status" value="1"/>
</dbReference>
<evidence type="ECO:0000256" key="2">
    <source>
        <dbReference type="HAMAP-Rule" id="MF_00984"/>
    </source>
</evidence>
<evidence type="ECO:0000256" key="1">
    <source>
        <dbReference type="ARBA" id="ARBA00023125"/>
    </source>
</evidence>
<dbReference type="Gene3D" id="2.40.50.140">
    <property type="entry name" value="Nucleic acid-binding proteins"/>
    <property type="match status" value="1"/>
</dbReference>
<dbReference type="PIRSF" id="PIRSF002070">
    <property type="entry name" value="SSB"/>
    <property type="match status" value="1"/>
</dbReference>
<dbReference type="PANTHER" id="PTHR10302">
    <property type="entry name" value="SINGLE-STRANDED DNA-BINDING PROTEIN"/>
    <property type="match status" value="1"/>
</dbReference>
<gene>
    <name evidence="4" type="ORF">CP959_06395</name>
</gene>
<dbReference type="InterPro" id="IPR000424">
    <property type="entry name" value="Primosome_PriB/ssb"/>
</dbReference>
<comment type="subunit">
    <text evidence="2">Homotetramer.</text>
</comment>
<dbReference type="Proteomes" id="UP000290580">
    <property type="component" value="Unassembled WGS sequence"/>
</dbReference>
<sequence>MKYKEKKLNKIILIGNLTRDLELKYSKDGLAIANSSLAINEFRGTEKEKTIFIDISFFGKTAENANRYLHKGSRIAIVGKLDFQSWVAQDGTNKNKHSIIVEDVTYLDKKESIDEGENNE</sequence>
<keyword evidence="1 2" id="KW-0238">DNA-binding</keyword>
<evidence type="ECO:0000313" key="5">
    <source>
        <dbReference type="Proteomes" id="UP000290580"/>
    </source>
</evidence>
<comment type="caution">
    <text evidence="4">The sequence shown here is derived from an EMBL/GenBank/DDBJ whole genome shotgun (WGS) entry which is preliminary data.</text>
</comment>
<dbReference type="Pfam" id="PF00436">
    <property type="entry name" value="SSB"/>
    <property type="match status" value="1"/>
</dbReference>
<dbReference type="CDD" id="cd04496">
    <property type="entry name" value="SSB_OBF"/>
    <property type="match status" value="1"/>
</dbReference>
<dbReference type="NCBIfam" id="TIGR00621">
    <property type="entry name" value="ssb"/>
    <property type="match status" value="1"/>
</dbReference>
<proteinExistence type="inferred from homology"/>
<dbReference type="InterPro" id="IPR011344">
    <property type="entry name" value="ssDNA-bd"/>
</dbReference>
<protein>
    <recommendedName>
        <fullName evidence="2 3">Single-stranded DNA-binding protein</fullName>
        <shortName evidence="2">SSB</shortName>
    </recommendedName>
</protein>
<dbReference type="SUPFAM" id="SSF50249">
    <property type="entry name" value="Nucleic acid-binding proteins"/>
    <property type="match status" value="1"/>
</dbReference>
<accession>A0ABY0EJJ5</accession>
<dbReference type="PROSITE" id="PS50935">
    <property type="entry name" value="SSB"/>
    <property type="match status" value="1"/>
</dbReference>
<keyword evidence="5" id="KW-1185">Reference proteome</keyword>
<dbReference type="EMBL" id="NXIC01000003">
    <property type="protein sequence ID" value="RXI25926.1"/>
    <property type="molecule type" value="Genomic_DNA"/>
</dbReference>
<comment type="caution">
    <text evidence="2">Lacks conserved residue(s) required for the propagation of feature annotation.</text>
</comment>